<proteinExistence type="predicted"/>
<dbReference type="EMBL" id="LUEZ02000090">
    <property type="protein sequence ID" value="RDB18617.1"/>
    <property type="molecule type" value="Genomic_DNA"/>
</dbReference>
<name>A0A369JDE2_HYPMA</name>
<organism evidence="2 3">
    <name type="scientific">Hypsizygus marmoreus</name>
    <name type="common">White beech mushroom</name>
    <name type="synonym">Agaricus marmoreus</name>
    <dbReference type="NCBI Taxonomy" id="39966"/>
    <lineage>
        <taxon>Eukaryota</taxon>
        <taxon>Fungi</taxon>
        <taxon>Dikarya</taxon>
        <taxon>Basidiomycota</taxon>
        <taxon>Agaricomycotina</taxon>
        <taxon>Agaricomycetes</taxon>
        <taxon>Agaricomycetidae</taxon>
        <taxon>Agaricales</taxon>
        <taxon>Tricholomatineae</taxon>
        <taxon>Lyophyllaceae</taxon>
        <taxon>Hypsizygus</taxon>
    </lineage>
</organism>
<protein>
    <submittedName>
        <fullName evidence="2">Uncharacterized protein</fullName>
    </submittedName>
</protein>
<dbReference type="Proteomes" id="UP000076154">
    <property type="component" value="Unassembled WGS sequence"/>
</dbReference>
<dbReference type="AlphaFoldDB" id="A0A369JDE2"/>
<reference evidence="2" key="1">
    <citation type="submission" date="2018-04" db="EMBL/GenBank/DDBJ databases">
        <title>Whole genome sequencing of Hypsizygus marmoreus.</title>
        <authorList>
            <person name="Choi I.-G."/>
            <person name="Min B."/>
            <person name="Kim J.-G."/>
            <person name="Kim S."/>
            <person name="Oh Y.-L."/>
            <person name="Kong W.-S."/>
            <person name="Park H."/>
            <person name="Jeong J."/>
            <person name="Song E.-S."/>
        </authorList>
    </citation>
    <scope>NUCLEOTIDE SEQUENCE [LARGE SCALE GENOMIC DNA]</scope>
    <source>
        <strain evidence="2">51987-8</strain>
    </source>
</reference>
<evidence type="ECO:0000313" key="3">
    <source>
        <dbReference type="Proteomes" id="UP000076154"/>
    </source>
</evidence>
<gene>
    <name evidence="2" type="ORF">Hypma_014636</name>
</gene>
<evidence type="ECO:0000313" key="2">
    <source>
        <dbReference type="EMBL" id="RDB18617.1"/>
    </source>
</evidence>
<accession>A0A369JDE2</accession>
<feature type="region of interest" description="Disordered" evidence="1">
    <location>
        <begin position="1"/>
        <end position="23"/>
    </location>
</feature>
<sequence>MPTLTPSTTPNHNLDINWPDQSPSRNPACITLLRPPSIHRFHLCFGFQAENCGVRPHRRHVIVILAVQATRITHSHDRMIVACVRLI</sequence>
<dbReference type="InParanoid" id="A0A369JDE2"/>
<keyword evidence="3" id="KW-1185">Reference proteome</keyword>
<comment type="caution">
    <text evidence="2">The sequence shown here is derived from an EMBL/GenBank/DDBJ whole genome shotgun (WGS) entry which is preliminary data.</text>
</comment>
<evidence type="ECO:0000256" key="1">
    <source>
        <dbReference type="SAM" id="MobiDB-lite"/>
    </source>
</evidence>